<dbReference type="AlphaFoldDB" id="A0A2G2YMJ5"/>
<evidence type="ECO:0008006" key="4">
    <source>
        <dbReference type="Google" id="ProtNLM"/>
    </source>
</evidence>
<protein>
    <recommendedName>
        <fullName evidence="4">F-box associated domain-containing protein</fullName>
    </recommendedName>
</protein>
<reference evidence="2 3" key="2">
    <citation type="journal article" date="2017" name="Genome Biol.">
        <title>New reference genome sequences of hot pepper reveal the massive evolution of plant disease-resistance genes by retroduplication.</title>
        <authorList>
            <person name="Kim S."/>
            <person name="Park J."/>
            <person name="Yeom S.I."/>
            <person name="Kim Y.M."/>
            <person name="Seo E."/>
            <person name="Kim K.T."/>
            <person name="Kim M.S."/>
            <person name="Lee J.M."/>
            <person name="Cheong K."/>
            <person name="Shin H.S."/>
            <person name="Kim S.B."/>
            <person name="Han K."/>
            <person name="Lee J."/>
            <person name="Park M."/>
            <person name="Lee H.A."/>
            <person name="Lee H.Y."/>
            <person name="Lee Y."/>
            <person name="Oh S."/>
            <person name="Lee J.H."/>
            <person name="Choi E."/>
            <person name="Choi E."/>
            <person name="Lee S.E."/>
            <person name="Jeon J."/>
            <person name="Kim H."/>
            <person name="Choi G."/>
            <person name="Song H."/>
            <person name="Lee J."/>
            <person name="Lee S.C."/>
            <person name="Kwon J.K."/>
            <person name="Lee H.Y."/>
            <person name="Koo N."/>
            <person name="Hong Y."/>
            <person name="Kim R.W."/>
            <person name="Kang W.H."/>
            <person name="Huh J.H."/>
            <person name="Kang B.C."/>
            <person name="Yang T.J."/>
            <person name="Lee Y.H."/>
            <person name="Bennetzen J.L."/>
            <person name="Choi D."/>
        </authorList>
    </citation>
    <scope>NUCLEOTIDE SEQUENCE [LARGE SCALE GENOMIC DNA]</scope>
    <source>
        <strain evidence="3">cv. CM334</strain>
    </source>
</reference>
<feature type="compositionally biased region" description="Basic and acidic residues" evidence="1">
    <location>
        <begin position="338"/>
        <end position="347"/>
    </location>
</feature>
<organism evidence="2 3">
    <name type="scientific">Capsicum annuum</name>
    <name type="common">Capsicum pepper</name>
    <dbReference type="NCBI Taxonomy" id="4072"/>
    <lineage>
        <taxon>Eukaryota</taxon>
        <taxon>Viridiplantae</taxon>
        <taxon>Streptophyta</taxon>
        <taxon>Embryophyta</taxon>
        <taxon>Tracheophyta</taxon>
        <taxon>Spermatophyta</taxon>
        <taxon>Magnoliopsida</taxon>
        <taxon>eudicotyledons</taxon>
        <taxon>Gunneridae</taxon>
        <taxon>Pentapetalae</taxon>
        <taxon>asterids</taxon>
        <taxon>lamiids</taxon>
        <taxon>Solanales</taxon>
        <taxon>Solanaceae</taxon>
        <taxon>Solanoideae</taxon>
        <taxon>Capsiceae</taxon>
        <taxon>Capsicum</taxon>
    </lineage>
</organism>
<accession>A0A2G2YMJ5</accession>
<dbReference type="Gramene" id="PHT70983">
    <property type="protein sequence ID" value="PHT70983"/>
    <property type="gene ID" value="T459_26087"/>
</dbReference>
<evidence type="ECO:0000313" key="3">
    <source>
        <dbReference type="Proteomes" id="UP000222542"/>
    </source>
</evidence>
<name>A0A2G2YMJ5_CAPAN</name>
<feature type="region of interest" description="Disordered" evidence="1">
    <location>
        <begin position="332"/>
        <end position="353"/>
    </location>
</feature>
<evidence type="ECO:0000313" key="2">
    <source>
        <dbReference type="EMBL" id="PHT70983.1"/>
    </source>
</evidence>
<dbReference type="Proteomes" id="UP000222542">
    <property type="component" value="Unassembled WGS sequence"/>
</dbReference>
<comment type="caution">
    <text evidence="2">The sequence shown here is derived from an EMBL/GenBank/DDBJ whole genome shotgun (WGS) entry which is preliminary data.</text>
</comment>
<keyword evidence="3" id="KW-1185">Reference proteome</keyword>
<reference evidence="2 3" key="1">
    <citation type="journal article" date="2014" name="Nat. Genet.">
        <title>Genome sequence of the hot pepper provides insights into the evolution of pungency in Capsicum species.</title>
        <authorList>
            <person name="Kim S."/>
            <person name="Park M."/>
            <person name="Yeom S.I."/>
            <person name="Kim Y.M."/>
            <person name="Lee J.M."/>
            <person name="Lee H.A."/>
            <person name="Seo E."/>
            <person name="Choi J."/>
            <person name="Cheong K."/>
            <person name="Kim K.T."/>
            <person name="Jung K."/>
            <person name="Lee G.W."/>
            <person name="Oh S.K."/>
            <person name="Bae C."/>
            <person name="Kim S.B."/>
            <person name="Lee H.Y."/>
            <person name="Kim S.Y."/>
            <person name="Kim M.S."/>
            <person name="Kang B.C."/>
            <person name="Jo Y.D."/>
            <person name="Yang H.B."/>
            <person name="Jeong H.J."/>
            <person name="Kang W.H."/>
            <person name="Kwon J.K."/>
            <person name="Shin C."/>
            <person name="Lim J.Y."/>
            <person name="Park J.H."/>
            <person name="Huh J.H."/>
            <person name="Kim J.S."/>
            <person name="Kim B.D."/>
            <person name="Cohen O."/>
            <person name="Paran I."/>
            <person name="Suh M.C."/>
            <person name="Lee S.B."/>
            <person name="Kim Y.K."/>
            <person name="Shin Y."/>
            <person name="Noh S.J."/>
            <person name="Park J."/>
            <person name="Seo Y.S."/>
            <person name="Kwon S.Y."/>
            <person name="Kim H.A."/>
            <person name="Park J.M."/>
            <person name="Kim H.J."/>
            <person name="Choi S.B."/>
            <person name="Bosland P.W."/>
            <person name="Reeves G."/>
            <person name="Jo S.H."/>
            <person name="Lee B.W."/>
            <person name="Cho H.T."/>
            <person name="Choi H.S."/>
            <person name="Lee M.S."/>
            <person name="Yu Y."/>
            <person name="Do Choi Y."/>
            <person name="Park B.S."/>
            <person name="van Deynze A."/>
            <person name="Ashrafi H."/>
            <person name="Hill T."/>
            <person name="Kim W.T."/>
            <person name="Pai H.S."/>
            <person name="Ahn H.K."/>
            <person name="Yeam I."/>
            <person name="Giovannoni J.J."/>
            <person name="Rose J.K."/>
            <person name="Sorensen I."/>
            <person name="Lee S.J."/>
            <person name="Kim R.W."/>
            <person name="Choi I.Y."/>
            <person name="Choi B.S."/>
            <person name="Lim J.S."/>
            <person name="Lee Y.H."/>
            <person name="Choi D."/>
        </authorList>
    </citation>
    <scope>NUCLEOTIDE SEQUENCE [LARGE SCALE GENOMIC DNA]</scope>
    <source>
        <strain evidence="3">cv. CM334</strain>
    </source>
</reference>
<evidence type="ECO:0000256" key="1">
    <source>
        <dbReference type="SAM" id="MobiDB-lite"/>
    </source>
</evidence>
<proteinExistence type="predicted"/>
<sequence>MKMKKKKNNSNPPYEEKLATTCAPKIQKKKSIEKSKGKCIMELMDVAEATCHFNCPFQDDIIMEILYSGRHGSKVPGEIFSLKSGSWRTIDNHPRGIENLLHCSGSALALVNDAFHWVCISGNYFDDSRAFSLVSFSISKEVYADIPLPGQLLRLGGNIGIGVSELDGMLCAYSICEHQRKRTFKLWVLKDYGVGECNYLHLDCVIGIGISELDGMLCAHSICEHQRKRTFKLWVLKDYGVGESWIALFVIDASDILRAVPKYRYKSDDLWILILVVPSLLASSEIRVFALPITEDGIGAIPIPNSSRDKMDRGQAPSPALEPITREWISGWGRRRGRDGGRDREGARGAAPEAEFVACDDGVQVLADDAGSSQAPPGVQPVPRYDGMPLPVVVATGGGMMLMSDMEQQRFEKFRKMDPPKF</sequence>
<gene>
    <name evidence="2" type="ORF">T459_26087</name>
</gene>
<dbReference type="EMBL" id="AYRZ02000010">
    <property type="protein sequence ID" value="PHT70983.1"/>
    <property type="molecule type" value="Genomic_DNA"/>
</dbReference>